<evidence type="ECO:0000313" key="5">
    <source>
        <dbReference type="Proteomes" id="UP000252355"/>
    </source>
</evidence>
<keyword evidence="2" id="KW-1133">Transmembrane helix</keyword>
<feature type="region of interest" description="Disordered" evidence="1">
    <location>
        <begin position="1"/>
        <end position="37"/>
    </location>
</feature>
<feature type="transmembrane region" description="Helical" evidence="2">
    <location>
        <begin position="251"/>
        <end position="270"/>
    </location>
</feature>
<feature type="transmembrane region" description="Helical" evidence="2">
    <location>
        <begin position="102"/>
        <end position="122"/>
    </location>
</feature>
<feature type="transmembrane region" description="Helical" evidence="2">
    <location>
        <begin position="290"/>
        <end position="308"/>
    </location>
</feature>
<accession>A0A367ZTC0</accession>
<dbReference type="AlphaFoldDB" id="A0A367ZTC0"/>
<keyword evidence="2" id="KW-0472">Membrane</keyword>
<feature type="transmembrane region" description="Helical" evidence="2">
    <location>
        <begin position="128"/>
        <end position="145"/>
    </location>
</feature>
<feature type="transmembrane region" description="Helical" evidence="2">
    <location>
        <begin position="49"/>
        <end position="65"/>
    </location>
</feature>
<comment type="caution">
    <text evidence="4">The sequence shown here is derived from an EMBL/GenBank/DDBJ whole genome shotgun (WGS) entry which is preliminary data.</text>
</comment>
<feature type="transmembrane region" description="Helical" evidence="2">
    <location>
        <begin position="221"/>
        <end position="239"/>
    </location>
</feature>
<evidence type="ECO:0000256" key="2">
    <source>
        <dbReference type="SAM" id="Phobius"/>
    </source>
</evidence>
<feature type="domain" description="CAAX prenyl protease 2/Lysostaphin resistance protein A-like" evidence="3">
    <location>
        <begin position="294"/>
        <end position="369"/>
    </location>
</feature>
<protein>
    <recommendedName>
        <fullName evidence="3">CAAX prenyl protease 2/Lysostaphin resistance protein A-like domain-containing protein</fullName>
    </recommendedName>
</protein>
<gene>
    <name evidence="4" type="ORF">OZSIB_2262</name>
</gene>
<feature type="transmembrane region" description="Helical" evidence="2">
    <location>
        <begin position="320"/>
        <end position="353"/>
    </location>
</feature>
<proteinExistence type="predicted"/>
<evidence type="ECO:0000259" key="3">
    <source>
        <dbReference type="Pfam" id="PF02517"/>
    </source>
</evidence>
<evidence type="ECO:0000256" key="1">
    <source>
        <dbReference type="SAM" id="MobiDB-lite"/>
    </source>
</evidence>
<feature type="transmembrane region" description="Helical" evidence="2">
    <location>
        <begin position="178"/>
        <end position="196"/>
    </location>
</feature>
<feature type="transmembrane region" description="Helical" evidence="2">
    <location>
        <begin position="359"/>
        <end position="379"/>
    </location>
</feature>
<dbReference type="Pfam" id="PF02517">
    <property type="entry name" value="Rce1-like"/>
    <property type="match status" value="1"/>
</dbReference>
<dbReference type="InterPro" id="IPR003675">
    <property type="entry name" value="Rce1/LyrA-like_dom"/>
</dbReference>
<sequence>MGRPADRPGTPLVAPPKRPAERERTPSPPAIRDDAMPLRRPTPAEAREFWTLFIVLLPFYLWLLPREGPPQMVGFGLVAAVIGYIVWRSPHRRPEPAARRSLLEAVAMLAWSMAVIWGILPWGPVGKVVGNVLIGLTVAYILFFARRLRGDSWEAWGLGSPWAFLAHLRHGEGRHRTWLALALANLALLTLCGWAGEVVQEIVRKAIRKAIGFRGELHLSFPARVLLVVPPMNFFFACFRYDNARQAARLLSWYFLGGLVLVVAGGYLYIYRLHGGWVELRPLQGLTGVGGYALWGTLQELLFLSYFNTRIRQGLTSPYLSALLTAVVFSLYHLTAYTLMAICFFVMIVWALIFQAAPNLFLLGIVHGISGGFGTALSIEGMPPIKIKASVGPFNR</sequence>
<dbReference type="EMBL" id="QOQW01000002">
    <property type="protein sequence ID" value="RCK81393.1"/>
    <property type="molecule type" value="Genomic_DNA"/>
</dbReference>
<keyword evidence="2" id="KW-0812">Transmembrane</keyword>
<dbReference type="GO" id="GO:0004175">
    <property type="term" value="F:endopeptidase activity"/>
    <property type="evidence" value="ECO:0007669"/>
    <property type="project" value="UniProtKB-ARBA"/>
</dbReference>
<evidence type="ECO:0000313" key="4">
    <source>
        <dbReference type="EMBL" id="RCK81393.1"/>
    </source>
</evidence>
<name>A0A367ZTC0_9BACT</name>
<feature type="transmembrane region" description="Helical" evidence="2">
    <location>
        <begin position="71"/>
        <end position="90"/>
    </location>
</feature>
<feature type="compositionally biased region" description="Basic and acidic residues" evidence="1">
    <location>
        <begin position="18"/>
        <end position="37"/>
    </location>
</feature>
<dbReference type="GO" id="GO:0080120">
    <property type="term" value="P:CAAX-box protein maturation"/>
    <property type="evidence" value="ECO:0007669"/>
    <property type="project" value="UniProtKB-ARBA"/>
</dbReference>
<organism evidence="4 5">
    <name type="scientific">Candidatus Ozemobacter sibiricus</name>
    <dbReference type="NCBI Taxonomy" id="2268124"/>
    <lineage>
        <taxon>Bacteria</taxon>
        <taxon>Candidatus Ozemobacteria</taxon>
        <taxon>Candidatus Ozemobacterales</taxon>
        <taxon>Candidatus Ozemobacteraceae</taxon>
        <taxon>Candidatus Ozemobacter</taxon>
    </lineage>
</organism>
<reference evidence="4 5" key="1">
    <citation type="submission" date="2018-05" db="EMBL/GenBank/DDBJ databases">
        <title>A metagenomic window into the 2 km-deep terrestrial subsurface aquifer revealed taxonomically and functionally diverse microbial community comprising novel uncultured bacterial lineages.</title>
        <authorList>
            <person name="Kadnikov V.V."/>
            <person name="Mardanov A.V."/>
            <person name="Beletsky A.V."/>
            <person name="Banks D."/>
            <person name="Pimenov N.V."/>
            <person name="Frank Y.A."/>
            <person name="Karnachuk O.V."/>
            <person name="Ravin N.V."/>
        </authorList>
    </citation>
    <scope>NUCLEOTIDE SEQUENCE [LARGE SCALE GENOMIC DNA]</scope>
    <source>
        <strain evidence="4">BY5</strain>
    </source>
</reference>
<dbReference type="Proteomes" id="UP000252355">
    <property type="component" value="Unassembled WGS sequence"/>
</dbReference>